<dbReference type="InterPro" id="IPR036425">
    <property type="entry name" value="MoaB/Mog-like_dom_sf"/>
</dbReference>
<name>A0A0G4FEP0_9ALVE</name>
<dbReference type="AlphaFoldDB" id="A0A0G4FEP0"/>
<evidence type="ECO:0000256" key="9">
    <source>
        <dbReference type="ARBA" id="ARBA00022840"/>
    </source>
</evidence>
<evidence type="ECO:0000256" key="13">
    <source>
        <dbReference type="SAM" id="MobiDB-lite"/>
    </source>
</evidence>
<dbReference type="Gene3D" id="3.40.980.10">
    <property type="entry name" value="MoaB/Mog-like domain"/>
    <property type="match status" value="1"/>
</dbReference>
<dbReference type="GO" id="GO:0005524">
    <property type="term" value="F:ATP binding"/>
    <property type="evidence" value="ECO:0007669"/>
    <property type="project" value="UniProtKB-KW"/>
</dbReference>
<evidence type="ECO:0000259" key="14">
    <source>
        <dbReference type="SMART" id="SM00852"/>
    </source>
</evidence>
<evidence type="ECO:0000256" key="4">
    <source>
        <dbReference type="ARBA" id="ARBA00022643"/>
    </source>
</evidence>
<comment type="catalytic activity">
    <reaction evidence="12">
        <text>FMN + ATP + H(+) = FAD + diphosphate</text>
        <dbReference type="Rhea" id="RHEA:17237"/>
        <dbReference type="ChEBI" id="CHEBI:15378"/>
        <dbReference type="ChEBI" id="CHEBI:30616"/>
        <dbReference type="ChEBI" id="CHEBI:33019"/>
        <dbReference type="ChEBI" id="CHEBI:57692"/>
        <dbReference type="ChEBI" id="CHEBI:58210"/>
        <dbReference type="EC" id="2.7.7.2"/>
    </reaction>
</comment>
<evidence type="ECO:0000256" key="5">
    <source>
        <dbReference type="ARBA" id="ARBA00022679"/>
    </source>
</evidence>
<dbReference type="InterPro" id="IPR014729">
    <property type="entry name" value="Rossmann-like_a/b/a_fold"/>
</dbReference>
<accession>A0A0G4FEP0</accession>
<dbReference type="PANTHER" id="PTHR23293:SF9">
    <property type="entry name" value="FAD SYNTHASE"/>
    <property type="match status" value="1"/>
</dbReference>
<evidence type="ECO:0000256" key="3">
    <source>
        <dbReference type="ARBA" id="ARBA00022630"/>
    </source>
</evidence>
<dbReference type="Gene3D" id="3.40.50.620">
    <property type="entry name" value="HUPs"/>
    <property type="match status" value="1"/>
</dbReference>
<gene>
    <name evidence="15" type="ORF">Cvel_3267</name>
</gene>
<dbReference type="InterPro" id="IPR056596">
    <property type="entry name" value="FLAD1_M"/>
</dbReference>
<proteinExistence type="predicted"/>
<dbReference type="Pfam" id="PF24102">
    <property type="entry name" value="FLAD1_M"/>
    <property type="match status" value="1"/>
</dbReference>
<evidence type="ECO:0000256" key="6">
    <source>
        <dbReference type="ARBA" id="ARBA00022695"/>
    </source>
</evidence>
<keyword evidence="5" id="KW-0808">Transferase</keyword>
<keyword evidence="4" id="KW-0288">FMN</keyword>
<dbReference type="EC" id="2.7.7.2" evidence="2"/>
<evidence type="ECO:0000313" key="15">
    <source>
        <dbReference type="EMBL" id="CEM11706.1"/>
    </source>
</evidence>
<sequence length="665" mass="72317">MSATTAVDQETAKTEVGGKWSSSAFLDAVSLATRIQQESISGTFQAKLRKAVDVCRNTLRVYRPGCVYCSFNGGKDAVVVLHLLRAALGSLRDPEVERLLSRGEGPDSIPSSLLPLKPKLVFFHNGPEEFEEIEQFVKDTKDQFDLELKLWDGGYVEGLRHIVGETPSALAFILGTRDGDPNSANQGTFEPSSDWMPPFMRVNPILEWTYGDVWTFIRSYDLPYCDLYDKGYTSVGKKSSTLPNPALLRINSGSADQLSYLPAYCLNQTDWGKERAGRDGASANRRPLSLQSMQDGEDEKEQSVGLSPYLPQQSPSPPGDSGQGQGKTAAQAFAFASTNANAEKGVSINVPSPAESPKRDFSAVSSITPLRHSSAASSALSGPPDESGVNRRLLKAKTAGLVVIGDEILKGLTADLNGPLAVRKLRAVGVKMQRICVVGDEEQAITDEVRRQLNKYDVVITSGGVGATHDDVTIRAVASALGEELQPNAQMLSRIAEAFKLNETAITPAHRKMAMLPPSTTLRDVIDTSGKKSPWPVLQIDRVFVLPGVPKFFAAKMDVICGSWLGKPRPKATRKVTVALQEEKLVSLLNEIVSRFPSVSFGSYPIFREEKSRPRTVIILETEQAAIALLRDALQELLERLPEQCVVSVEESDSLETAAALSDRV</sequence>
<evidence type="ECO:0000256" key="2">
    <source>
        <dbReference type="ARBA" id="ARBA00012393"/>
    </source>
</evidence>
<feature type="region of interest" description="Disordered" evidence="13">
    <location>
        <begin position="274"/>
        <end position="329"/>
    </location>
</feature>
<evidence type="ECO:0000256" key="8">
    <source>
        <dbReference type="ARBA" id="ARBA00022827"/>
    </source>
</evidence>
<evidence type="ECO:0000256" key="11">
    <source>
        <dbReference type="ARBA" id="ARBA00031871"/>
    </source>
</evidence>
<feature type="domain" description="MoaB/Mog" evidence="14">
    <location>
        <begin position="400"/>
        <end position="568"/>
    </location>
</feature>
<dbReference type="InterPro" id="IPR001453">
    <property type="entry name" value="MoaB/Mog_dom"/>
</dbReference>
<organism evidence="15">
    <name type="scientific">Chromera velia CCMP2878</name>
    <dbReference type="NCBI Taxonomy" id="1169474"/>
    <lineage>
        <taxon>Eukaryota</taxon>
        <taxon>Sar</taxon>
        <taxon>Alveolata</taxon>
        <taxon>Colpodellida</taxon>
        <taxon>Chromeraceae</taxon>
        <taxon>Chromera</taxon>
    </lineage>
</organism>
<comment type="pathway">
    <text evidence="1">Cofactor biosynthesis; FAD biosynthesis; FAD from FMN: step 1/1.</text>
</comment>
<feature type="region of interest" description="Disordered" evidence="13">
    <location>
        <begin position="346"/>
        <end position="367"/>
    </location>
</feature>
<dbReference type="CDD" id="cd00885">
    <property type="entry name" value="cinA"/>
    <property type="match status" value="1"/>
</dbReference>
<keyword evidence="8" id="KW-0274">FAD</keyword>
<reference evidence="15" key="1">
    <citation type="submission" date="2014-11" db="EMBL/GenBank/DDBJ databases">
        <authorList>
            <person name="Otto D Thomas"/>
            <person name="Naeem Raeece"/>
        </authorList>
    </citation>
    <scope>NUCLEOTIDE SEQUENCE</scope>
</reference>
<protein>
    <recommendedName>
        <fullName evidence="2">FAD synthase</fullName>
        <ecNumber evidence="2">2.7.7.2</ecNumber>
    </recommendedName>
    <alternativeName>
        <fullName evidence="10">FAD pyrophosphorylase</fullName>
    </alternativeName>
    <alternativeName>
        <fullName evidence="11">FMN adenylyltransferase</fullName>
    </alternativeName>
</protein>
<keyword evidence="6" id="KW-0548">Nucleotidyltransferase</keyword>
<dbReference type="EMBL" id="CDMZ01000319">
    <property type="protein sequence ID" value="CEM11706.1"/>
    <property type="molecule type" value="Genomic_DNA"/>
</dbReference>
<evidence type="ECO:0000256" key="1">
    <source>
        <dbReference type="ARBA" id="ARBA00004726"/>
    </source>
</evidence>
<dbReference type="VEuPathDB" id="CryptoDB:Cvel_3267"/>
<evidence type="ECO:0000256" key="10">
    <source>
        <dbReference type="ARBA" id="ARBA00031145"/>
    </source>
</evidence>
<keyword evidence="7" id="KW-0547">Nucleotide-binding</keyword>
<keyword evidence="9" id="KW-0067">ATP-binding</keyword>
<dbReference type="Pfam" id="PF00994">
    <property type="entry name" value="MoCF_biosynth"/>
    <property type="match status" value="1"/>
</dbReference>
<dbReference type="CDD" id="cd23948">
    <property type="entry name" value="FAD_synthase"/>
    <property type="match status" value="1"/>
</dbReference>
<evidence type="ECO:0000256" key="7">
    <source>
        <dbReference type="ARBA" id="ARBA00022741"/>
    </source>
</evidence>
<keyword evidence="3" id="KW-0285">Flavoprotein</keyword>
<dbReference type="SMART" id="SM00852">
    <property type="entry name" value="MoCF_biosynth"/>
    <property type="match status" value="1"/>
</dbReference>
<dbReference type="Pfam" id="PF01507">
    <property type="entry name" value="PAPS_reduct"/>
    <property type="match status" value="1"/>
</dbReference>
<dbReference type="SUPFAM" id="SSF53218">
    <property type="entry name" value="Molybdenum cofactor biosynthesis proteins"/>
    <property type="match status" value="1"/>
</dbReference>
<dbReference type="GO" id="GO:0006747">
    <property type="term" value="P:FAD biosynthetic process"/>
    <property type="evidence" value="ECO:0007669"/>
    <property type="project" value="TreeGrafter"/>
</dbReference>
<dbReference type="SUPFAM" id="SSF52402">
    <property type="entry name" value="Adenine nucleotide alpha hydrolases-like"/>
    <property type="match status" value="1"/>
</dbReference>
<dbReference type="InterPro" id="IPR002500">
    <property type="entry name" value="PAPS_reduct_dom"/>
</dbReference>
<dbReference type="GO" id="GO:0003919">
    <property type="term" value="F:FMN adenylyltransferase activity"/>
    <property type="evidence" value="ECO:0007669"/>
    <property type="project" value="UniProtKB-EC"/>
</dbReference>
<evidence type="ECO:0000256" key="12">
    <source>
        <dbReference type="ARBA" id="ARBA00049494"/>
    </source>
</evidence>
<dbReference type="PANTHER" id="PTHR23293">
    <property type="entry name" value="FAD SYNTHETASE-RELATED FMN ADENYLYLTRANSFERASE"/>
    <property type="match status" value="1"/>
</dbReference>